<gene>
    <name evidence="4 6 7" type="ORF">SRAE_2000525000</name>
</gene>
<dbReference type="EMBL" id="LN609529">
    <property type="protein sequence ID" value="CEF70625.1"/>
    <property type="molecule type" value="Genomic_DNA"/>
</dbReference>
<dbReference type="SUPFAM" id="SSF55486">
    <property type="entry name" value="Metalloproteases ('zincins'), catalytic domain"/>
    <property type="match status" value="1"/>
</dbReference>
<dbReference type="Proteomes" id="UP000035682">
    <property type="component" value="Unplaced"/>
</dbReference>
<proteinExistence type="predicted"/>
<dbReference type="Gene3D" id="3.40.390.10">
    <property type="entry name" value="Collagenase (Catalytic Domain)"/>
    <property type="match status" value="1"/>
</dbReference>
<keyword evidence="1 2" id="KW-0482">Metalloprotease</keyword>
<evidence type="ECO:0000313" key="4">
    <source>
        <dbReference type="EMBL" id="CEF70625.1"/>
    </source>
</evidence>
<feature type="domain" description="Peptidase M12A" evidence="3">
    <location>
        <begin position="1"/>
        <end position="116"/>
    </location>
</feature>
<dbReference type="GeneID" id="36383003"/>
<comment type="cofactor">
    <cofactor evidence="1 2">
        <name>Zn(2+)</name>
        <dbReference type="ChEBI" id="CHEBI:29105"/>
    </cofactor>
    <text evidence="1 2">Binds 1 zinc ion per subunit.</text>
</comment>
<comment type="caution">
    <text evidence="1">Lacks conserved residue(s) required for the propagation of feature annotation.</text>
</comment>
<reference evidence="4 5" key="1">
    <citation type="submission" date="2014-09" db="EMBL/GenBank/DDBJ databases">
        <authorList>
            <person name="Martin A.A."/>
        </authorList>
    </citation>
    <scope>NUCLEOTIDE SEQUENCE</scope>
    <source>
        <strain evidence="5">ED321</strain>
        <strain evidence="4">ED321 Heterogonic</strain>
    </source>
</reference>
<feature type="binding site" evidence="1">
    <location>
        <position position="29"/>
    </location>
    <ligand>
        <name>Zn(2+)</name>
        <dbReference type="ChEBI" id="CHEBI:29105"/>
        <note>catalytic</note>
    </ligand>
</feature>
<dbReference type="CTD" id="36383003"/>
<feature type="binding site" evidence="1">
    <location>
        <position position="33"/>
    </location>
    <ligand>
        <name>Zn(2+)</name>
        <dbReference type="ChEBI" id="CHEBI:29105"/>
        <note>catalytic</note>
    </ligand>
</feature>
<dbReference type="PANTHER" id="PTHR10127">
    <property type="entry name" value="DISCOIDIN, CUB, EGF, LAMININ , AND ZINC METALLOPROTEASE DOMAIN CONTAINING"/>
    <property type="match status" value="1"/>
</dbReference>
<keyword evidence="1 2" id="KW-0378">Hydrolase</keyword>
<dbReference type="AlphaFoldDB" id="A0A090LLD6"/>
<dbReference type="PANTHER" id="PTHR10127:SF850">
    <property type="entry name" value="METALLOENDOPEPTIDASE"/>
    <property type="match status" value="1"/>
</dbReference>
<dbReference type="OrthoDB" id="291007at2759"/>
<organism evidence="4">
    <name type="scientific">Strongyloides ratti</name>
    <name type="common">Parasitic roundworm</name>
    <dbReference type="NCBI Taxonomy" id="34506"/>
    <lineage>
        <taxon>Eukaryota</taxon>
        <taxon>Metazoa</taxon>
        <taxon>Ecdysozoa</taxon>
        <taxon>Nematoda</taxon>
        <taxon>Chromadorea</taxon>
        <taxon>Rhabditida</taxon>
        <taxon>Tylenchina</taxon>
        <taxon>Panagrolaimomorpha</taxon>
        <taxon>Strongyloidoidea</taxon>
        <taxon>Strongyloididae</taxon>
        <taxon>Strongyloides</taxon>
    </lineage>
</organism>
<evidence type="ECO:0000259" key="3">
    <source>
        <dbReference type="PROSITE" id="PS51864"/>
    </source>
</evidence>
<protein>
    <recommendedName>
        <fullName evidence="2">Metalloendopeptidase</fullName>
        <ecNumber evidence="2">3.4.24.-</ecNumber>
    </recommendedName>
</protein>
<keyword evidence="1 2" id="KW-0645">Protease</keyword>
<evidence type="ECO:0000313" key="5">
    <source>
        <dbReference type="Proteomes" id="UP000035682"/>
    </source>
</evidence>
<evidence type="ECO:0000256" key="1">
    <source>
        <dbReference type="PROSITE-ProRule" id="PRU01211"/>
    </source>
</evidence>
<dbReference type="InterPro" id="IPR024079">
    <property type="entry name" value="MetalloPept_cat_dom_sf"/>
</dbReference>
<dbReference type="InterPro" id="IPR001506">
    <property type="entry name" value="Peptidase_M12A"/>
</dbReference>
<dbReference type="OMA" id="HEHSRIN"/>
<accession>A0A090LLD6</accession>
<dbReference type="RefSeq" id="XP_024509821.1">
    <property type="nucleotide sequence ID" value="XM_024644242.1"/>
</dbReference>
<reference evidence="6" key="2">
    <citation type="submission" date="2020-12" db="UniProtKB">
        <authorList>
            <consortium name="WormBaseParasite"/>
        </authorList>
    </citation>
    <scope>IDENTIFICATION</scope>
</reference>
<evidence type="ECO:0000313" key="6">
    <source>
        <dbReference type="WBParaSite" id="SRAE_2000525000.1"/>
    </source>
</evidence>
<dbReference type="GO" id="GO:0008270">
    <property type="term" value="F:zinc ion binding"/>
    <property type="evidence" value="ECO:0007669"/>
    <property type="project" value="UniProtKB-UniRule"/>
</dbReference>
<dbReference type="WBParaSite" id="SRAE_2000525000.1">
    <property type="protein sequence ID" value="SRAE_2000525000.1"/>
    <property type="gene ID" value="WBGene00265510"/>
</dbReference>
<name>A0A090LLD6_STRRB</name>
<dbReference type="WormBase" id="SRAE_2000525000">
    <property type="protein sequence ID" value="SRP05287"/>
    <property type="gene ID" value="WBGene00265510"/>
</dbReference>
<sequence>MVSDVIGIRFWYEPDCRRKGYDHSGQIQHEILHTIGFYHEHSRINRDKNLKIYYQNIISSRKQSFDIVSKKDSNTFGVPYDYGSVMHFELYYFTNNREKPMKAFDTLYDMTPGPKS</sequence>
<keyword evidence="5" id="KW-1185">Reference proteome</keyword>
<feature type="binding site" evidence="1">
    <location>
        <position position="39"/>
    </location>
    <ligand>
        <name>Zn(2+)</name>
        <dbReference type="ChEBI" id="CHEBI:29105"/>
        <note>catalytic</note>
    </ligand>
</feature>
<keyword evidence="1 2" id="KW-0862">Zinc</keyword>
<keyword evidence="1 2" id="KW-0479">Metal-binding</keyword>
<dbReference type="Pfam" id="PF01400">
    <property type="entry name" value="Astacin"/>
    <property type="match status" value="1"/>
</dbReference>
<evidence type="ECO:0000313" key="7">
    <source>
        <dbReference type="WormBase" id="SRAE_2000525000"/>
    </source>
</evidence>
<dbReference type="GO" id="GO:0004222">
    <property type="term" value="F:metalloendopeptidase activity"/>
    <property type="evidence" value="ECO:0007669"/>
    <property type="project" value="UniProtKB-UniRule"/>
</dbReference>
<evidence type="ECO:0000256" key="2">
    <source>
        <dbReference type="RuleBase" id="RU361183"/>
    </source>
</evidence>
<feature type="active site" evidence="1">
    <location>
        <position position="30"/>
    </location>
</feature>
<dbReference type="PROSITE" id="PS51864">
    <property type="entry name" value="ASTACIN"/>
    <property type="match status" value="1"/>
</dbReference>
<dbReference type="EC" id="3.4.24.-" evidence="2"/>
<dbReference type="GO" id="GO:0006508">
    <property type="term" value="P:proteolysis"/>
    <property type="evidence" value="ECO:0007669"/>
    <property type="project" value="UniProtKB-KW"/>
</dbReference>
<dbReference type="STRING" id="34506.A0A090LLD6"/>
<dbReference type="PRINTS" id="PR00480">
    <property type="entry name" value="ASTACIN"/>
</dbReference>